<evidence type="ECO:0000313" key="9">
    <source>
        <dbReference type="EMBL" id="BBL78986.1"/>
    </source>
</evidence>
<protein>
    <recommendedName>
        <fullName evidence="2 5">Cell shape-determining protein MreC</fullName>
    </recommendedName>
    <alternativeName>
        <fullName evidence="4 5">Cell shape protein MreC</fullName>
    </alternativeName>
</protein>
<organism evidence="9 10">
    <name type="scientific">Rubrobacter xylanophilus</name>
    <dbReference type="NCBI Taxonomy" id="49319"/>
    <lineage>
        <taxon>Bacteria</taxon>
        <taxon>Bacillati</taxon>
        <taxon>Actinomycetota</taxon>
        <taxon>Rubrobacteria</taxon>
        <taxon>Rubrobacterales</taxon>
        <taxon>Rubrobacteraceae</taxon>
        <taxon>Rubrobacter</taxon>
    </lineage>
</organism>
<feature type="domain" description="Rod shape-determining protein MreC beta-barrel core" evidence="8">
    <location>
        <begin position="132"/>
        <end position="303"/>
    </location>
</feature>
<dbReference type="PANTHER" id="PTHR34138:SF1">
    <property type="entry name" value="CELL SHAPE-DETERMINING PROTEIN MREC"/>
    <property type="match status" value="1"/>
</dbReference>
<gene>
    <name evidence="9" type="ORF">RxyAA322_08400</name>
</gene>
<sequence length="306" mass="32898">MTVGRKRSGPAGGLVAVLALSLVSLMLFTVYVKEGDCTSGGGCGPLHTVQLGAAEVLRPVRALLSLAVSPFDAAQDRISGAFSGEEQRLRRELSNARALAAQASDLRRENERLRQMLEGQRPGYEYAPLARVIAPVGEQFTNRITINVGTEDGVRPQMPVIVGNNILVGRTTGQVSRHTAEVMLVTDHNFAAGVKIVPPVEFDPSSGQVDPTVTGEDVTYGEGILRTNIEGYFGVEYVDLSARAEEGDYVITSGRSGGRELLFPPGLFVGTIESVSSTDLDQYKKIVVEPAVDPDDLEEVRVITDW</sequence>
<evidence type="ECO:0000256" key="5">
    <source>
        <dbReference type="PIRNR" id="PIRNR038471"/>
    </source>
</evidence>
<keyword evidence="3 5" id="KW-0133">Cell shape</keyword>
<dbReference type="GO" id="GO:0008360">
    <property type="term" value="P:regulation of cell shape"/>
    <property type="evidence" value="ECO:0007669"/>
    <property type="project" value="UniProtKB-KW"/>
</dbReference>
<keyword evidence="7" id="KW-1133">Transmembrane helix</keyword>
<dbReference type="PIRSF" id="PIRSF038471">
    <property type="entry name" value="MreC"/>
    <property type="match status" value="1"/>
</dbReference>
<keyword evidence="6" id="KW-0175">Coiled coil</keyword>
<dbReference type="Pfam" id="PF04085">
    <property type="entry name" value="MreC"/>
    <property type="match status" value="1"/>
</dbReference>
<accession>A0A510HGA6</accession>
<keyword evidence="7" id="KW-0812">Transmembrane</keyword>
<dbReference type="RefSeq" id="WP_143527071.1">
    <property type="nucleotide sequence ID" value="NZ_AP019791.1"/>
</dbReference>
<reference evidence="9" key="1">
    <citation type="journal article" date="2019" name="Microbiol. Resour. Announc.">
        <title>Complete Genome Sequence of Rubrobacter xylanophilus Strain AA3-22, Isolated from Arima Onsen in Japan.</title>
        <authorList>
            <person name="Tomariguchi N."/>
            <person name="Miyazaki K."/>
        </authorList>
    </citation>
    <scope>NUCLEOTIDE SEQUENCE [LARGE SCALE GENOMIC DNA]</scope>
    <source>
        <strain evidence="9">AA3-22</strain>
    </source>
</reference>
<evidence type="ECO:0000256" key="4">
    <source>
        <dbReference type="ARBA" id="ARBA00032089"/>
    </source>
</evidence>
<evidence type="ECO:0000256" key="3">
    <source>
        <dbReference type="ARBA" id="ARBA00022960"/>
    </source>
</evidence>
<evidence type="ECO:0000256" key="6">
    <source>
        <dbReference type="SAM" id="Coils"/>
    </source>
</evidence>
<evidence type="ECO:0000256" key="7">
    <source>
        <dbReference type="SAM" id="Phobius"/>
    </source>
</evidence>
<dbReference type="OrthoDB" id="9808025at2"/>
<dbReference type="Gene3D" id="2.40.10.340">
    <property type="entry name" value="Rod shape-determining protein MreC, domain 1"/>
    <property type="match status" value="1"/>
</dbReference>
<name>A0A510HGA6_9ACTN</name>
<comment type="similarity">
    <text evidence="1 5">Belongs to the MreC family.</text>
</comment>
<evidence type="ECO:0000259" key="8">
    <source>
        <dbReference type="Pfam" id="PF04085"/>
    </source>
</evidence>
<dbReference type="Proteomes" id="UP000318065">
    <property type="component" value="Chromosome"/>
</dbReference>
<dbReference type="InterPro" id="IPR007221">
    <property type="entry name" value="MreC"/>
</dbReference>
<evidence type="ECO:0000313" key="10">
    <source>
        <dbReference type="Proteomes" id="UP000318065"/>
    </source>
</evidence>
<dbReference type="GO" id="GO:0005886">
    <property type="term" value="C:plasma membrane"/>
    <property type="evidence" value="ECO:0007669"/>
    <property type="project" value="TreeGrafter"/>
</dbReference>
<dbReference type="PANTHER" id="PTHR34138">
    <property type="entry name" value="CELL SHAPE-DETERMINING PROTEIN MREC"/>
    <property type="match status" value="1"/>
</dbReference>
<evidence type="ECO:0000256" key="2">
    <source>
        <dbReference type="ARBA" id="ARBA00013855"/>
    </source>
</evidence>
<dbReference type="Gene3D" id="2.40.10.350">
    <property type="entry name" value="Rod shape-determining protein MreC, domain 2"/>
    <property type="match status" value="1"/>
</dbReference>
<feature type="coiled-coil region" evidence="6">
    <location>
        <begin position="86"/>
        <end position="116"/>
    </location>
</feature>
<keyword evidence="10" id="KW-1185">Reference proteome</keyword>
<proteinExistence type="inferred from homology"/>
<dbReference type="AlphaFoldDB" id="A0A510HGA6"/>
<dbReference type="InterPro" id="IPR042175">
    <property type="entry name" value="Cell/Rod_MreC_2"/>
</dbReference>
<evidence type="ECO:0000256" key="1">
    <source>
        <dbReference type="ARBA" id="ARBA00009369"/>
    </source>
</evidence>
<comment type="function">
    <text evidence="5">Involved in formation and maintenance of cell shape.</text>
</comment>
<dbReference type="InterPro" id="IPR055342">
    <property type="entry name" value="MreC_beta-barrel_core"/>
</dbReference>
<dbReference type="EMBL" id="AP019791">
    <property type="protein sequence ID" value="BBL78986.1"/>
    <property type="molecule type" value="Genomic_DNA"/>
</dbReference>
<dbReference type="InterPro" id="IPR042177">
    <property type="entry name" value="Cell/Rod_1"/>
</dbReference>
<feature type="transmembrane region" description="Helical" evidence="7">
    <location>
        <begin position="12"/>
        <end position="32"/>
    </location>
</feature>
<keyword evidence="7" id="KW-0472">Membrane</keyword>